<feature type="compositionally biased region" description="Basic and acidic residues" evidence="1">
    <location>
        <begin position="9"/>
        <end position="31"/>
    </location>
</feature>
<feature type="region of interest" description="Disordered" evidence="1">
    <location>
        <begin position="1"/>
        <end position="69"/>
    </location>
</feature>
<evidence type="ECO:0000313" key="2">
    <source>
        <dbReference type="EMBL" id="MBB4796485.1"/>
    </source>
</evidence>
<name>A0A7W7IM61_9CAUL</name>
<keyword evidence="3" id="KW-1185">Reference proteome</keyword>
<dbReference type="RefSeq" id="WP_184265983.1">
    <property type="nucleotide sequence ID" value="NZ_JACHKY010000001.1"/>
</dbReference>
<organism evidence="2 3">
    <name type="scientific">Brevundimonas bullata</name>
    <dbReference type="NCBI Taxonomy" id="13160"/>
    <lineage>
        <taxon>Bacteria</taxon>
        <taxon>Pseudomonadati</taxon>
        <taxon>Pseudomonadota</taxon>
        <taxon>Alphaproteobacteria</taxon>
        <taxon>Caulobacterales</taxon>
        <taxon>Caulobacteraceae</taxon>
        <taxon>Brevundimonas</taxon>
    </lineage>
</organism>
<comment type="caution">
    <text evidence="2">The sequence shown here is derived from an EMBL/GenBank/DDBJ whole genome shotgun (WGS) entry which is preliminary data.</text>
</comment>
<feature type="compositionally biased region" description="Polar residues" evidence="1">
    <location>
        <begin position="46"/>
        <end position="69"/>
    </location>
</feature>
<accession>A0A7W7IM61</accession>
<sequence length="69" mass="7588">MTKSPSVPKEQRSFADHGARSVQDMADRRDLATGAQSGQPGDADVNTGQQGRFGNLKQNMTPQWKTQDR</sequence>
<protein>
    <submittedName>
        <fullName evidence="2">Uncharacterized protein</fullName>
    </submittedName>
</protein>
<evidence type="ECO:0000256" key="1">
    <source>
        <dbReference type="SAM" id="MobiDB-lite"/>
    </source>
</evidence>
<proteinExistence type="predicted"/>
<reference evidence="2 3" key="1">
    <citation type="submission" date="2020-08" db="EMBL/GenBank/DDBJ databases">
        <title>Functional genomics of gut bacteria from endangered species of beetles.</title>
        <authorList>
            <person name="Carlos-Shanley C."/>
        </authorList>
    </citation>
    <scope>NUCLEOTIDE SEQUENCE [LARGE SCALE GENOMIC DNA]</scope>
    <source>
        <strain evidence="2 3">S00123</strain>
    </source>
</reference>
<dbReference type="AlphaFoldDB" id="A0A7W7IM61"/>
<dbReference type="EMBL" id="JACHKY010000001">
    <property type="protein sequence ID" value="MBB4796485.1"/>
    <property type="molecule type" value="Genomic_DNA"/>
</dbReference>
<gene>
    <name evidence="2" type="ORF">HNP32_000199</name>
</gene>
<dbReference type="Proteomes" id="UP000539957">
    <property type="component" value="Unassembled WGS sequence"/>
</dbReference>
<evidence type="ECO:0000313" key="3">
    <source>
        <dbReference type="Proteomes" id="UP000539957"/>
    </source>
</evidence>